<dbReference type="SUPFAM" id="SSF69360">
    <property type="entry name" value="Cell wall binding repeat"/>
    <property type="match status" value="1"/>
</dbReference>
<protein>
    <recommendedName>
        <fullName evidence="3">Cadherin-like beta-sandwich-like domain-containing protein</fullName>
    </recommendedName>
</protein>
<dbReference type="Pfam" id="PF12733">
    <property type="entry name" value="Cadherin-like"/>
    <property type="match status" value="1"/>
</dbReference>
<sequence length="362" mass="40204">MNKKDIKKIISIALAFSLTPTIMPSVLNLGTTAVYAASSSGYVTDIKLETNKDDTVKVYTKSSYNSRYKLSEISDKAPTSLYAKVRSNVRKIKITDIDLGTNCDKVEIYKGSTKINLDEEISISSSVTLKIQAYSGSTLKETYNLKIKKENSSSNSSDDDIYLDDLSLTYDSDDIDFNFDKEKSSYDIDVKNKVSYVKICAEPEDKDYTVKINGSTVDDGDDWTDKVSLSEGKNTVTVKIKDDDNNQREYNLNIKRLSSNESNATSSTSSLSTSLSEGWHQTSGEWYFITPDGAKQTGWQKIDGRWYYMNESGLMQTGWIKSGTNGKSYYLNPISNGFKGAMVVNAIGEGYRIGSDGAKINN</sequence>
<dbReference type="Pfam" id="PF01473">
    <property type="entry name" value="Choline_bind_1"/>
    <property type="match status" value="1"/>
</dbReference>
<evidence type="ECO:0000256" key="2">
    <source>
        <dbReference type="PROSITE-ProRule" id="PRU00591"/>
    </source>
</evidence>
<dbReference type="EMBL" id="AP024849">
    <property type="protein sequence ID" value="BCZ45003.1"/>
    <property type="molecule type" value="Genomic_DNA"/>
</dbReference>
<dbReference type="Gene3D" id="2.60.40.10">
    <property type="entry name" value="Immunoglobulins"/>
    <property type="match status" value="1"/>
</dbReference>
<accession>A0ABM7SZV5</accession>
<feature type="domain" description="Cadherin-like beta-sandwich-like" evidence="3">
    <location>
        <begin position="165"/>
        <end position="256"/>
    </location>
</feature>
<dbReference type="Gene3D" id="2.10.270.10">
    <property type="entry name" value="Cholin Binding"/>
    <property type="match status" value="1"/>
</dbReference>
<dbReference type="InterPro" id="IPR013783">
    <property type="entry name" value="Ig-like_fold"/>
</dbReference>
<dbReference type="PROSITE" id="PS51170">
    <property type="entry name" value="CW"/>
    <property type="match status" value="1"/>
</dbReference>
<evidence type="ECO:0000259" key="3">
    <source>
        <dbReference type="Pfam" id="PF12733"/>
    </source>
</evidence>
<dbReference type="Proteomes" id="UP000824633">
    <property type="component" value="Chromosome"/>
</dbReference>
<reference evidence="5" key="1">
    <citation type="submission" date="2021-07" db="EMBL/GenBank/DDBJ databases">
        <title>Complete genome sequencing of a Clostridium isolate.</title>
        <authorList>
            <person name="Ueki A."/>
            <person name="Tonouchi A."/>
        </authorList>
    </citation>
    <scope>NUCLEOTIDE SEQUENCE [LARGE SCALE GENOMIC DNA]</scope>
    <source>
        <strain evidence="5">C5S11</strain>
    </source>
</reference>
<dbReference type="InterPro" id="IPR018337">
    <property type="entry name" value="Cell_wall/Cho-bd_repeat"/>
</dbReference>
<dbReference type="RefSeq" id="WP_311196410.1">
    <property type="nucleotide sequence ID" value="NZ_AP024849.1"/>
</dbReference>
<proteinExistence type="predicted"/>
<keyword evidence="5" id="KW-1185">Reference proteome</keyword>
<organism evidence="4 5">
    <name type="scientific">Clostridium gelidum</name>
    <dbReference type="NCBI Taxonomy" id="704125"/>
    <lineage>
        <taxon>Bacteria</taxon>
        <taxon>Bacillati</taxon>
        <taxon>Bacillota</taxon>
        <taxon>Clostridia</taxon>
        <taxon>Eubacteriales</taxon>
        <taxon>Clostridiaceae</taxon>
        <taxon>Clostridium</taxon>
    </lineage>
</organism>
<feature type="repeat" description="Cell wall-binding" evidence="2">
    <location>
        <begin position="296"/>
        <end position="315"/>
    </location>
</feature>
<name>A0ABM7SZV5_9CLOT</name>
<evidence type="ECO:0000313" key="4">
    <source>
        <dbReference type="EMBL" id="BCZ45003.1"/>
    </source>
</evidence>
<dbReference type="Pfam" id="PF19127">
    <property type="entry name" value="Choline_bind_3"/>
    <property type="match status" value="1"/>
</dbReference>
<evidence type="ECO:0000256" key="1">
    <source>
        <dbReference type="ARBA" id="ARBA00022737"/>
    </source>
</evidence>
<evidence type="ECO:0000313" key="5">
    <source>
        <dbReference type="Proteomes" id="UP000824633"/>
    </source>
</evidence>
<dbReference type="InterPro" id="IPR025883">
    <property type="entry name" value="Cadherin-like_domain"/>
</dbReference>
<gene>
    <name evidence="4" type="ORF">psyc5s11_10700</name>
</gene>
<keyword evidence="1" id="KW-0677">Repeat</keyword>